<dbReference type="PhylomeDB" id="B3RWI1"/>
<sequence>MNVVSRLLNEMGLILILGYVAAAILGLEALYAVVRFLRLFVLPKAGFRYNLSKLGQWAIVTGSTDGIGKGYAKALARRGLNVYLISRNYSKLQDVEKEIKAINDKIDVKILAIDFSKLSDIYSQIESEIANLDIGVLVNNVGVSCAYPEYYLDIDKQVTQNIVNVNIVSINEMTRVVLPKMVAKKKGAIINIASISAETPTPLLAVYAASKSYVDSVTLAFQKEYQSKGIIIQSVLPAFVCSNMSKIRRSSLFAPSADTFATSALNTVGIANRTHGYWPHELQACITNLLPRSAKISLYFSQLSGLRVKALKYLTKQK</sequence>
<dbReference type="PRINTS" id="PR00080">
    <property type="entry name" value="SDRFAMILY"/>
</dbReference>
<dbReference type="PANTHER" id="PTHR43899">
    <property type="entry name" value="RH59310P"/>
    <property type="match status" value="1"/>
</dbReference>
<dbReference type="InterPro" id="IPR051019">
    <property type="entry name" value="VLCFA-Steroid_DH"/>
</dbReference>
<evidence type="ECO:0000256" key="2">
    <source>
        <dbReference type="ARBA" id="ARBA00006484"/>
    </source>
</evidence>
<evidence type="ECO:0000313" key="8">
    <source>
        <dbReference type="Proteomes" id="UP000009022"/>
    </source>
</evidence>
<evidence type="ECO:0008006" key="9">
    <source>
        <dbReference type="Google" id="ProtNLM"/>
    </source>
</evidence>
<evidence type="ECO:0000313" key="7">
    <source>
        <dbReference type="EMBL" id="EDV25140.1"/>
    </source>
</evidence>
<dbReference type="SUPFAM" id="SSF51735">
    <property type="entry name" value="NAD(P)-binding Rossmann-fold domains"/>
    <property type="match status" value="1"/>
</dbReference>
<keyword evidence="3" id="KW-0521">NADP</keyword>
<dbReference type="RefSeq" id="XP_002113030.1">
    <property type="nucleotide sequence ID" value="XM_002112994.1"/>
</dbReference>
<dbReference type="FunFam" id="3.40.50.720:FF:000137">
    <property type="entry name" value="Hydroxysteroid (17-beta) dehydrogenase 3"/>
    <property type="match status" value="1"/>
</dbReference>
<gene>
    <name evidence="7" type="ORF">TRIADDRAFT_56757</name>
</gene>
<comment type="subcellular location">
    <subcellularLocation>
        <location evidence="1">Endoplasmic reticulum</location>
    </subcellularLocation>
</comment>
<evidence type="ECO:0000256" key="1">
    <source>
        <dbReference type="ARBA" id="ARBA00004240"/>
    </source>
</evidence>
<dbReference type="CTD" id="6754243"/>
<dbReference type="GeneID" id="6754243"/>
<dbReference type="InterPro" id="IPR036291">
    <property type="entry name" value="NAD(P)-bd_dom_sf"/>
</dbReference>
<dbReference type="EMBL" id="DS985245">
    <property type="protein sequence ID" value="EDV25140.1"/>
    <property type="molecule type" value="Genomic_DNA"/>
</dbReference>
<keyword evidence="4" id="KW-0560">Oxidoreductase</keyword>
<dbReference type="InterPro" id="IPR020904">
    <property type="entry name" value="Sc_DH/Rdtase_CS"/>
</dbReference>
<keyword evidence="8" id="KW-1185">Reference proteome</keyword>
<dbReference type="Gene3D" id="3.40.50.720">
    <property type="entry name" value="NAD(P)-binding Rossmann-like Domain"/>
    <property type="match status" value="1"/>
</dbReference>
<reference evidence="7 8" key="1">
    <citation type="journal article" date="2008" name="Nature">
        <title>The Trichoplax genome and the nature of placozoans.</title>
        <authorList>
            <person name="Srivastava M."/>
            <person name="Begovic E."/>
            <person name="Chapman J."/>
            <person name="Putnam N.H."/>
            <person name="Hellsten U."/>
            <person name="Kawashima T."/>
            <person name="Kuo A."/>
            <person name="Mitros T."/>
            <person name="Salamov A."/>
            <person name="Carpenter M.L."/>
            <person name="Signorovitch A.Y."/>
            <person name="Moreno M.A."/>
            <person name="Kamm K."/>
            <person name="Grimwood J."/>
            <person name="Schmutz J."/>
            <person name="Shapiro H."/>
            <person name="Grigoriev I.V."/>
            <person name="Buss L.W."/>
            <person name="Schierwater B."/>
            <person name="Dellaporta S.L."/>
            <person name="Rokhsar D.S."/>
        </authorList>
    </citation>
    <scope>NUCLEOTIDE SEQUENCE [LARGE SCALE GENOMIC DNA]</scope>
    <source>
        <strain evidence="7 8">Grell-BS-1999</strain>
    </source>
</reference>
<keyword evidence="6" id="KW-1133">Transmembrane helix</keyword>
<comment type="similarity">
    <text evidence="2 5">Belongs to the short-chain dehydrogenases/reductases (SDR) family.</text>
</comment>
<evidence type="ECO:0000256" key="6">
    <source>
        <dbReference type="SAM" id="Phobius"/>
    </source>
</evidence>
<feature type="transmembrane region" description="Helical" evidence="6">
    <location>
        <begin position="12"/>
        <end position="34"/>
    </location>
</feature>
<dbReference type="PRINTS" id="PR00081">
    <property type="entry name" value="GDHRDH"/>
</dbReference>
<name>B3RWI1_TRIAD</name>
<keyword evidence="6" id="KW-0472">Membrane</keyword>
<evidence type="ECO:0000256" key="4">
    <source>
        <dbReference type="ARBA" id="ARBA00023002"/>
    </source>
</evidence>
<dbReference type="InterPro" id="IPR002347">
    <property type="entry name" value="SDR_fam"/>
</dbReference>
<accession>B3RWI1</accession>
<dbReference type="OMA" id="LVAPGMM"/>
<organism evidence="7 8">
    <name type="scientific">Trichoplax adhaerens</name>
    <name type="common">Trichoplax reptans</name>
    <dbReference type="NCBI Taxonomy" id="10228"/>
    <lineage>
        <taxon>Eukaryota</taxon>
        <taxon>Metazoa</taxon>
        <taxon>Placozoa</taxon>
        <taxon>Uniplacotomia</taxon>
        <taxon>Trichoplacea</taxon>
        <taxon>Trichoplacidae</taxon>
        <taxon>Trichoplax</taxon>
    </lineage>
</organism>
<dbReference type="PANTHER" id="PTHR43899:SF13">
    <property type="entry name" value="RH59310P"/>
    <property type="match status" value="1"/>
</dbReference>
<dbReference type="InParanoid" id="B3RWI1"/>
<dbReference type="GO" id="GO:0005783">
    <property type="term" value="C:endoplasmic reticulum"/>
    <property type="evidence" value="ECO:0000318"/>
    <property type="project" value="GO_Central"/>
</dbReference>
<dbReference type="eggNOG" id="KOG1014">
    <property type="taxonomic scope" value="Eukaryota"/>
</dbReference>
<protein>
    <recommendedName>
        <fullName evidence="9">Steroid dehydrogenase</fullName>
    </recommendedName>
</protein>
<proteinExistence type="inferred from homology"/>
<dbReference type="AlphaFoldDB" id="B3RWI1"/>
<evidence type="ECO:0000256" key="3">
    <source>
        <dbReference type="ARBA" id="ARBA00022857"/>
    </source>
</evidence>
<dbReference type="HOGENOM" id="CLU_010194_38_0_1"/>
<dbReference type="STRING" id="10228.B3RWI1"/>
<dbReference type="CDD" id="cd05356">
    <property type="entry name" value="17beta-HSD1_like_SDR_c"/>
    <property type="match status" value="1"/>
</dbReference>
<evidence type="ECO:0000256" key="5">
    <source>
        <dbReference type="RuleBase" id="RU000363"/>
    </source>
</evidence>
<dbReference type="PIRSF" id="PIRSF000126">
    <property type="entry name" value="11-beta-HSD1"/>
    <property type="match status" value="1"/>
</dbReference>
<dbReference type="Pfam" id="PF00106">
    <property type="entry name" value="adh_short"/>
    <property type="match status" value="1"/>
</dbReference>
<keyword evidence="6" id="KW-0812">Transmembrane</keyword>
<dbReference type="OrthoDB" id="5545019at2759"/>
<dbReference type="FunCoup" id="B3RWI1">
    <property type="interactions" value="1592"/>
</dbReference>
<dbReference type="KEGG" id="tad:TRIADDRAFT_56757"/>
<dbReference type="GO" id="GO:0016491">
    <property type="term" value="F:oxidoreductase activity"/>
    <property type="evidence" value="ECO:0000318"/>
    <property type="project" value="GO_Central"/>
</dbReference>
<dbReference type="PROSITE" id="PS00061">
    <property type="entry name" value="ADH_SHORT"/>
    <property type="match status" value="1"/>
</dbReference>
<dbReference type="Proteomes" id="UP000009022">
    <property type="component" value="Unassembled WGS sequence"/>
</dbReference>